<feature type="region of interest" description="Disordered" evidence="2">
    <location>
        <begin position="488"/>
        <end position="515"/>
    </location>
</feature>
<reference evidence="3 4" key="1">
    <citation type="submission" date="2018-03" db="EMBL/GenBank/DDBJ databases">
        <title>Genomic Encyclopedia of Archaeal and Bacterial Type Strains, Phase II (KMG-II): from individual species to whole genera.</title>
        <authorList>
            <person name="Goeker M."/>
        </authorList>
    </citation>
    <scope>NUCLEOTIDE SEQUENCE [LARGE SCALE GENOMIC DNA]</scope>
    <source>
        <strain evidence="3 4">DSM 44889</strain>
    </source>
</reference>
<gene>
    <name evidence="3" type="ORF">BXY45_1451</name>
</gene>
<name>A0A315ZMW0_9ACTN</name>
<keyword evidence="1" id="KW-0175">Coiled coil</keyword>
<accession>A0A315ZMW0</accession>
<sequence length="515" mass="52412">MLLRQRAEAHPDCYEVDPPAGVVGQFSQPLTVPAEAGAATVVDEDDDGARFVASALPEPRGALPGLAPEACLVGVRDRGALSWAGLAPGSWLVQAVESLWAQLSVDLDAACRSTDSALPASDPATVTTTTTTTSTSSAAAEWADNPGGVSLDDAPRPAERADTDAEQVNGDPVDVQPADTDVSGEDSRAGTGEGSLREEPASSVVSDAELVEAVAACERQLAALAARRDQLAGVFAARRRAEAEQDVADARAATARDGKGRPWATQVRSTAASELCARLGIGSAAADALVERGLAALGAHREVAAAMAAGVLPAGAGTWMLEQLTAVGATAYLSALERETAAREEALNQARAVEDEVRAETGQAPLTGEELRARAVADRADVDAAAEAAAREHAERVAAAVRRELLGKATGSDTWPTDSPTDSPTDGSAAGLDDAGAQGSSPSSSPSPDAAGSRPSAGAGLGPNRRAWTKRLNTAVHRIDPDAAQARAAKARAGCSTSRWSEADGQAGLQLRGPA</sequence>
<evidence type="ECO:0000256" key="2">
    <source>
        <dbReference type="SAM" id="MobiDB-lite"/>
    </source>
</evidence>
<feature type="region of interest" description="Disordered" evidence="2">
    <location>
        <begin position="408"/>
        <end position="470"/>
    </location>
</feature>
<evidence type="ECO:0000256" key="1">
    <source>
        <dbReference type="SAM" id="Coils"/>
    </source>
</evidence>
<feature type="compositionally biased region" description="Basic and acidic residues" evidence="2">
    <location>
        <begin position="153"/>
        <end position="163"/>
    </location>
</feature>
<feature type="coiled-coil region" evidence="1">
    <location>
        <begin position="336"/>
        <end position="363"/>
    </location>
</feature>
<comment type="caution">
    <text evidence="3">The sequence shown here is derived from an EMBL/GenBank/DDBJ whole genome shotgun (WGS) entry which is preliminary data.</text>
</comment>
<evidence type="ECO:0000313" key="4">
    <source>
        <dbReference type="Proteomes" id="UP000245469"/>
    </source>
</evidence>
<dbReference type="EMBL" id="QGDQ01000045">
    <property type="protein sequence ID" value="PWJ46846.1"/>
    <property type="molecule type" value="Genomic_DNA"/>
</dbReference>
<feature type="compositionally biased region" description="Low complexity" evidence="2">
    <location>
        <begin position="410"/>
        <end position="458"/>
    </location>
</feature>
<dbReference type="AlphaFoldDB" id="A0A315ZMW0"/>
<feature type="non-terminal residue" evidence="3">
    <location>
        <position position="515"/>
    </location>
</feature>
<organism evidence="3 4">
    <name type="scientific">Quadrisphaera granulorum</name>
    <dbReference type="NCBI Taxonomy" id="317664"/>
    <lineage>
        <taxon>Bacteria</taxon>
        <taxon>Bacillati</taxon>
        <taxon>Actinomycetota</taxon>
        <taxon>Actinomycetes</taxon>
        <taxon>Kineosporiales</taxon>
        <taxon>Kineosporiaceae</taxon>
        <taxon>Quadrisphaera</taxon>
    </lineage>
</organism>
<evidence type="ECO:0000313" key="3">
    <source>
        <dbReference type="EMBL" id="PWJ46846.1"/>
    </source>
</evidence>
<protein>
    <submittedName>
        <fullName evidence="3">Uncharacterized protein</fullName>
    </submittedName>
</protein>
<keyword evidence="4" id="KW-1185">Reference proteome</keyword>
<feature type="compositionally biased region" description="Low complexity" evidence="2">
    <location>
        <begin position="124"/>
        <end position="140"/>
    </location>
</feature>
<feature type="region of interest" description="Disordered" evidence="2">
    <location>
        <begin position="115"/>
        <end position="203"/>
    </location>
</feature>
<dbReference type="Proteomes" id="UP000245469">
    <property type="component" value="Unassembled WGS sequence"/>
</dbReference>
<proteinExistence type="predicted"/>